<comment type="caution">
    <text evidence="6">The sequence shown here is derived from an EMBL/GenBank/DDBJ whole genome shotgun (WGS) entry which is preliminary data.</text>
</comment>
<dbReference type="Pfam" id="PF04055">
    <property type="entry name" value="Radical_SAM"/>
    <property type="match status" value="1"/>
</dbReference>
<evidence type="ECO:0000313" key="6">
    <source>
        <dbReference type="EMBL" id="MBR8827031.1"/>
    </source>
</evidence>
<dbReference type="GO" id="GO:0051536">
    <property type="term" value="F:iron-sulfur cluster binding"/>
    <property type="evidence" value="ECO:0007669"/>
    <property type="project" value="UniProtKB-KW"/>
</dbReference>
<dbReference type="Proteomes" id="UP000767446">
    <property type="component" value="Unassembled WGS sequence"/>
</dbReference>
<dbReference type="Gene3D" id="3.20.20.70">
    <property type="entry name" value="Aldolase class I"/>
    <property type="match status" value="1"/>
</dbReference>
<dbReference type="InterPro" id="IPR013785">
    <property type="entry name" value="Aldolase_TIM"/>
</dbReference>
<feature type="domain" description="Radical SAM core" evidence="5">
    <location>
        <begin position="46"/>
        <end position="272"/>
    </location>
</feature>
<evidence type="ECO:0000259" key="5">
    <source>
        <dbReference type="PROSITE" id="PS51918"/>
    </source>
</evidence>
<keyword evidence="3" id="KW-0408">Iron</keyword>
<evidence type="ECO:0000256" key="3">
    <source>
        <dbReference type="ARBA" id="ARBA00023004"/>
    </source>
</evidence>
<dbReference type="PANTHER" id="PTHR11228:SF7">
    <property type="entry name" value="PQQA PEPTIDE CYCLASE"/>
    <property type="match status" value="1"/>
</dbReference>
<name>A0A941GVP6_9CHRO</name>
<dbReference type="InterPro" id="IPR007197">
    <property type="entry name" value="rSAM"/>
</dbReference>
<reference evidence="6" key="1">
    <citation type="submission" date="2021-02" db="EMBL/GenBank/DDBJ databases">
        <title>Metagenome analyses of Stigonema ocellatum DSM 106950, Chlorogloea purpurea SAG 13.99 and Gomphosphaeria aponina DSM 107014.</title>
        <authorList>
            <person name="Marter P."/>
            <person name="Huang S."/>
        </authorList>
    </citation>
    <scope>NUCLEOTIDE SEQUENCE</scope>
    <source>
        <strain evidence="6">JP213</strain>
    </source>
</reference>
<accession>A0A941GVP6</accession>
<dbReference type="PANTHER" id="PTHR11228">
    <property type="entry name" value="RADICAL SAM DOMAIN PROTEIN"/>
    <property type="match status" value="1"/>
</dbReference>
<dbReference type="EMBL" id="JADQBC010000018">
    <property type="protein sequence ID" value="MBR8827031.1"/>
    <property type="molecule type" value="Genomic_DNA"/>
</dbReference>
<dbReference type="PROSITE" id="PS51918">
    <property type="entry name" value="RADICAL_SAM"/>
    <property type="match status" value="1"/>
</dbReference>
<dbReference type="GO" id="GO:0016740">
    <property type="term" value="F:transferase activity"/>
    <property type="evidence" value="ECO:0007669"/>
    <property type="project" value="UniProtKB-KW"/>
</dbReference>
<evidence type="ECO:0000313" key="7">
    <source>
        <dbReference type="Proteomes" id="UP000767446"/>
    </source>
</evidence>
<keyword evidence="4" id="KW-0411">Iron-sulfur</keyword>
<organism evidence="6 7">
    <name type="scientific">Gomphosphaeria aponina SAG 52.96 = DSM 107014</name>
    <dbReference type="NCBI Taxonomy" id="1521640"/>
    <lineage>
        <taxon>Bacteria</taxon>
        <taxon>Bacillati</taxon>
        <taxon>Cyanobacteriota</taxon>
        <taxon>Cyanophyceae</taxon>
        <taxon>Oscillatoriophycideae</taxon>
        <taxon>Chroococcales</taxon>
        <taxon>Gomphosphaeriaceae</taxon>
        <taxon>Gomphosphaeria</taxon>
    </lineage>
</organism>
<evidence type="ECO:0000256" key="1">
    <source>
        <dbReference type="ARBA" id="ARBA00022691"/>
    </source>
</evidence>
<dbReference type="Pfam" id="PF04230">
    <property type="entry name" value="PS_pyruv_trans"/>
    <property type="match status" value="1"/>
</dbReference>
<gene>
    <name evidence="6" type="ORF">DSM107014_03835</name>
</gene>
<keyword evidence="1" id="KW-0949">S-adenosyl-L-methionine</keyword>
<evidence type="ECO:0000256" key="4">
    <source>
        <dbReference type="ARBA" id="ARBA00023014"/>
    </source>
</evidence>
<dbReference type="SFLD" id="SFLDG01067">
    <property type="entry name" value="SPASM/twitch_domain_containing"/>
    <property type="match status" value="1"/>
</dbReference>
<proteinExistence type="predicted"/>
<dbReference type="CDD" id="cd01335">
    <property type="entry name" value="Radical_SAM"/>
    <property type="match status" value="1"/>
</dbReference>
<dbReference type="GO" id="GO:0046872">
    <property type="term" value="F:metal ion binding"/>
    <property type="evidence" value="ECO:0007669"/>
    <property type="project" value="UniProtKB-KW"/>
</dbReference>
<keyword evidence="2" id="KW-0479">Metal-binding</keyword>
<dbReference type="SFLD" id="SFLDS00029">
    <property type="entry name" value="Radical_SAM"/>
    <property type="match status" value="1"/>
</dbReference>
<keyword evidence="6" id="KW-0808">Transferase</keyword>
<dbReference type="InterPro" id="IPR058240">
    <property type="entry name" value="rSAM_sf"/>
</dbReference>
<evidence type="ECO:0000256" key="2">
    <source>
        <dbReference type="ARBA" id="ARBA00022723"/>
    </source>
</evidence>
<sequence length="767" mass="87449">MYTIIKQKLKSTLTEKQLSKIRKINSLKSLGSLAYQELRTKKLGQFFPQKPTTINMLVNDVCNSRCQMCLIWQQKKDKELTPDELAEILSDGLFSEIKYIGVSGGEPTLRTDLAEIYRVICKKKPKITGTGIITNGIIHDTVKQRILDAAEICRSYGVEFNVMVSLDGIGEVHDTVRGRKNNFDSAIALLKFFHEETDIPTSFGCTITSSNALYVDELLDYAKLSGLYGRFRVAEYIERLYNSGQTEFIRSFDEKTLYHLGLFFFRVEHDFEQNSTFQKTYRNIRGMLVENKPRLIGCPYQSTAVVLTSKGELLYCSPKSPSIGSTLEFSAEQLYFSNLDKRKEIIDKDCSNCTHDYHEPVTLKERLLYYIKRRRRHKYNCSNLLNLATKLTKLERGLINLDHLSSKNVLIVGWYGTETVGDKAILWSVINDLRRRNNPPEKIYLASLYPFVSNWTVKEMSLEEISVIETYSQEFEKVCKQIDEVVVGGGPLMDIEPLNHILYSFIIANKSGAITRIEGCGIGPLELSLYTKVVSEIIRLADHITLRDQASAQRSTRDFSGKKLVTVIPDPATNYVQFIKSSGDLDTNIPPLGTAKNISCFLREWGEDYIGNLSREEYILTKYRFEEQIAEFLLTLADNYSANIHLLPMHSFSVGGDDRIFNRKLATNLSNLLTERHLKTQVSFARETVSPQKILQSMYSSKFNICMRFHSVLFAETLGVPYIAIDYTNGGKIKAFLEEKGKLDRLISLADIANGFWKDKLSYSSQL</sequence>
<dbReference type="InterPro" id="IPR050377">
    <property type="entry name" value="Radical_SAM_PqqE_MftC-like"/>
</dbReference>
<protein>
    <submittedName>
        <fullName evidence="6">Polysaccharide pyruvyl transferase family protein</fullName>
    </submittedName>
</protein>
<dbReference type="InterPro" id="IPR007345">
    <property type="entry name" value="Polysacch_pyruvyl_Trfase"/>
</dbReference>
<dbReference type="AlphaFoldDB" id="A0A941GVP6"/>
<dbReference type="SUPFAM" id="SSF102114">
    <property type="entry name" value="Radical SAM enzymes"/>
    <property type="match status" value="1"/>
</dbReference>